<evidence type="ECO:0008006" key="4">
    <source>
        <dbReference type="Google" id="ProtNLM"/>
    </source>
</evidence>
<accession>A0ABU5IGS0</accession>
<dbReference type="RefSeq" id="WP_322466437.1">
    <property type="nucleotide sequence ID" value="NZ_JAXOJX010000028.1"/>
</dbReference>
<dbReference type="Proteomes" id="UP001293718">
    <property type="component" value="Unassembled WGS sequence"/>
</dbReference>
<evidence type="ECO:0000313" key="2">
    <source>
        <dbReference type="EMBL" id="MDZ5458337.1"/>
    </source>
</evidence>
<proteinExistence type="predicted"/>
<evidence type="ECO:0000256" key="1">
    <source>
        <dbReference type="SAM" id="SignalP"/>
    </source>
</evidence>
<name>A0ABU5IGS0_9BURK</name>
<feature type="chain" id="PRO_5046040577" description="MxaA protein" evidence="1">
    <location>
        <begin position="35"/>
        <end position="315"/>
    </location>
</feature>
<evidence type="ECO:0000313" key="3">
    <source>
        <dbReference type="Proteomes" id="UP001293718"/>
    </source>
</evidence>
<keyword evidence="1" id="KW-0732">Signal</keyword>
<feature type="signal peptide" evidence="1">
    <location>
        <begin position="1"/>
        <end position="34"/>
    </location>
</feature>
<dbReference type="EMBL" id="JAXOJX010000028">
    <property type="protein sequence ID" value="MDZ5458337.1"/>
    <property type="molecule type" value="Genomic_DNA"/>
</dbReference>
<protein>
    <recommendedName>
        <fullName evidence="4">MxaA protein</fullName>
    </recommendedName>
</protein>
<sequence length="315" mass="34394">MAGRLAACVNSVPGGVPALALTLVLSTVAAPAAAQVVQLHESPPRTYGYQGGDLIERHAELSVPPGLRLDDASLPTTRPGASVELREARWQPPPWWTRHDTYKLVLTYQVLRSPPSPQLMDLPPVVLRFKASQEGGRSQEVRLDAVPVMVSPLVPQPPPDRNGFGPLQPDVPPLLIAAEATRGRVMAEALLAVLLLGALLVRRFGWPGRRPQRPFDDAWRALRRLPADAGPDEWRRALAALHLALNRSHGEVLFVQGLDGFLARRPAFAPLRPDLERFFALSRQAFFAADAAVQADAALLKTLCRRARALEREAA</sequence>
<comment type="caution">
    <text evidence="2">The sequence shown here is derived from an EMBL/GenBank/DDBJ whole genome shotgun (WGS) entry which is preliminary data.</text>
</comment>
<reference evidence="2 3" key="1">
    <citation type="submission" date="2023-11" db="EMBL/GenBank/DDBJ databases">
        <title>Draft genome of Azohydromonas lata strain H1 (DSM1123), a polyhydroxyalkanoate producer.</title>
        <authorList>
            <person name="Traversa D."/>
            <person name="D'Addabbo P."/>
            <person name="Pazzani C."/>
            <person name="Manzari C."/>
            <person name="Chiara M."/>
            <person name="Scrascia M."/>
        </authorList>
    </citation>
    <scope>NUCLEOTIDE SEQUENCE [LARGE SCALE GENOMIC DNA]</scope>
    <source>
        <strain evidence="2 3">H1</strain>
    </source>
</reference>
<keyword evidence="3" id="KW-1185">Reference proteome</keyword>
<organism evidence="2 3">
    <name type="scientific">Azohydromonas lata</name>
    <dbReference type="NCBI Taxonomy" id="45677"/>
    <lineage>
        <taxon>Bacteria</taxon>
        <taxon>Pseudomonadati</taxon>
        <taxon>Pseudomonadota</taxon>
        <taxon>Betaproteobacteria</taxon>
        <taxon>Burkholderiales</taxon>
        <taxon>Sphaerotilaceae</taxon>
        <taxon>Azohydromonas</taxon>
    </lineage>
</organism>
<gene>
    <name evidence="2" type="ORF">SM757_17315</name>
</gene>